<dbReference type="InterPro" id="IPR029057">
    <property type="entry name" value="PRTase-like"/>
</dbReference>
<dbReference type="Pfam" id="PF13793">
    <property type="entry name" value="Pribosyltran_N"/>
    <property type="match status" value="1"/>
</dbReference>
<evidence type="ECO:0000313" key="11">
    <source>
        <dbReference type="EMBL" id="KJV69501.1"/>
    </source>
</evidence>
<evidence type="ECO:0000313" key="12">
    <source>
        <dbReference type="Proteomes" id="UP000033562"/>
    </source>
</evidence>
<gene>
    <name evidence="11" type="primary">prs</name>
    <name evidence="11" type="ORF">NLO413_0894</name>
</gene>
<keyword evidence="2 11" id="KW-0808">Transferase</keyword>
<accession>A0A0F3NP04</accession>
<keyword evidence="12" id="KW-1185">Reference proteome</keyword>
<name>A0A0F3NP04_9RICK</name>
<dbReference type="InterPro" id="IPR029099">
    <property type="entry name" value="Pribosyltran_N"/>
</dbReference>
<dbReference type="GO" id="GO:0005737">
    <property type="term" value="C:cytoplasm"/>
    <property type="evidence" value="ECO:0007669"/>
    <property type="project" value="TreeGrafter"/>
</dbReference>
<dbReference type="PATRIC" id="fig|1359163.3.peg.866"/>
<evidence type="ECO:0000256" key="4">
    <source>
        <dbReference type="ARBA" id="ARBA00022727"/>
    </source>
</evidence>
<evidence type="ECO:0000256" key="1">
    <source>
        <dbReference type="ARBA" id="ARBA00013247"/>
    </source>
</evidence>
<evidence type="ECO:0000256" key="6">
    <source>
        <dbReference type="ARBA" id="ARBA00022777"/>
    </source>
</evidence>
<evidence type="ECO:0000256" key="8">
    <source>
        <dbReference type="ARBA" id="ARBA00022842"/>
    </source>
</evidence>
<dbReference type="PANTHER" id="PTHR10210">
    <property type="entry name" value="RIBOSE-PHOSPHATE DIPHOSPHOKINASE FAMILY MEMBER"/>
    <property type="match status" value="1"/>
</dbReference>
<comment type="catalytic activity">
    <reaction evidence="9">
        <text>D-ribose 5-phosphate + ATP = 5-phospho-alpha-D-ribose 1-diphosphate + AMP + H(+)</text>
        <dbReference type="Rhea" id="RHEA:15609"/>
        <dbReference type="ChEBI" id="CHEBI:15378"/>
        <dbReference type="ChEBI" id="CHEBI:30616"/>
        <dbReference type="ChEBI" id="CHEBI:58017"/>
        <dbReference type="ChEBI" id="CHEBI:78346"/>
        <dbReference type="ChEBI" id="CHEBI:456215"/>
        <dbReference type="EC" id="2.7.6.1"/>
    </reaction>
</comment>
<comment type="caution">
    <text evidence="11">The sequence shown here is derived from an EMBL/GenBank/DDBJ whole genome shotgun (WGS) entry which is preliminary data.</text>
</comment>
<keyword evidence="7" id="KW-0067">ATP-binding</keyword>
<organism evidence="11 12">
    <name type="scientific">Candidatus Neoehrlichia procyonis str. RAC413</name>
    <dbReference type="NCBI Taxonomy" id="1359163"/>
    <lineage>
        <taxon>Bacteria</taxon>
        <taxon>Pseudomonadati</taxon>
        <taxon>Pseudomonadota</taxon>
        <taxon>Alphaproteobacteria</taxon>
        <taxon>Rickettsiales</taxon>
        <taxon>Anaplasmataceae</taxon>
        <taxon>Candidatus Neoehrlichia</taxon>
    </lineage>
</organism>
<dbReference type="NCBIfam" id="TIGR01251">
    <property type="entry name" value="ribP_PPkin"/>
    <property type="match status" value="1"/>
</dbReference>
<dbReference type="InterPro" id="IPR005946">
    <property type="entry name" value="Rib-P_diPkinase"/>
</dbReference>
<dbReference type="STRING" id="1359163.NLO413_0894"/>
<dbReference type="SUPFAM" id="SSF53271">
    <property type="entry name" value="PRTase-like"/>
    <property type="match status" value="1"/>
</dbReference>
<evidence type="ECO:0000256" key="2">
    <source>
        <dbReference type="ARBA" id="ARBA00022679"/>
    </source>
</evidence>
<proteinExistence type="predicted"/>
<dbReference type="EC" id="2.7.6.1" evidence="1"/>
<dbReference type="AlphaFoldDB" id="A0A0F3NP04"/>
<keyword evidence="8" id="KW-0460">Magnesium</keyword>
<evidence type="ECO:0000256" key="9">
    <source>
        <dbReference type="ARBA" id="ARBA00049535"/>
    </source>
</evidence>
<dbReference type="GO" id="GO:0016301">
    <property type="term" value="F:kinase activity"/>
    <property type="evidence" value="ECO:0007669"/>
    <property type="project" value="UniProtKB-KW"/>
</dbReference>
<sequence>MTGIKLINTVISKFSDQEINVEVESDISDQNKHVIIIQSLSYPSNDNLVELMLLTDAATRALNPRKITAIIPYFCYARQDRLTSRKINNQLMVPAISAKVIAKVLESSNISNIITIDLHSKQSEGFFNIPVTNLTCNNIFIEDIIAHSALDKLVIVSPDCGSLNRVRNFTRILSNTCKTQSIQSAMIDKYRECPGISEVMYVLGDVRDKHCIIIDDIIDSGGTLCNAAIALKNRGAVQVDSYITHGVLSGKAVDTICNSELDKLIITDTIKNATFEGHDKIKIKSVSSFLSQYIISNLV</sequence>
<evidence type="ECO:0000256" key="7">
    <source>
        <dbReference type="ARBA" id="ARBA00022840"/>
    </source>
</evidence>
<dbReference type="Gene3D" id="3.40.50.2020">
    <property type="match status" value="2"/>
</dbReference>
<keyword evidence="3" id="KW-0479">Metal-binding</keyword>
<evidence type="ECO:0000256" key="3">
    <source>
        <dbReference type="ARBA" id="ARBA00022723"/>
    </source>
</evidence>
<dbReference type="GO" id="GO:0000287">
    <property type="term" value="F:magnesium ion binding"/>
    <property type="evidence" value="ECO:0007669"/>
    <property type="project" value="InterPro"/>
</dbReference>
<dbReference type="PANTHER" id="PTHR10210:SF41">
    <property type="entry name" value="RIBOSE-PHOSPHATE PYROPHOSPHOKINASE 1, CHLOROPLASTIC"/>
    <property type="match status" value="1"/>
</dbReference>
<dbReference type="Proteomes" id="UP000033562">
    <property type="component" value="Unassembled WGS sequence"/>
</dbReference>
<dbReference type="InterPro" id="IPR000836">
    <property type="entry name" value="PRTase_dom"/>
</dbReference>
<dbReference type="Pfam" id="PF14572">
    <property type="entry name" value="Pribosyl_synth"/>
    <property type="match status" value="1"/>
</dbReference>
<dbReference type="GO" id="GO:0006164">
    <property type="term" value="P:purine nucleotide biosynthetic process"/>
    <property type="evidence" value="ECO:0007669"/>
    <property type="project" value="TreeGrafter"/>
</dbReference>
<dbReference type="SMART" id="SM01400">
    <property type="entry name" value="Pribosyltran_N"/>
    <property type="match status" value="1"/>
</dbReference>
<dbReference type="GO" id="GO:0002189">
    <property type="term" value="C:ribose phosphate diphosphokinase complex"/>
    <property type="evidence" value="ECO:0007669"/>
    <property type="project" value="TreeGrafter"/>
</dbReference>
<dbReference type="EMBL" id="LANX01000001">
    <property type="protein sequence ID" value="KJV69501.1"/>
    <property type="molecule type" value="Genomic_DNA"/>
</dbReference>
<keyword evidence="4" id="KW-0545">Nucleotide biosynthesis</keyword>
<reference evidence="11 12" key="1">
    <citation type="submission" date="2015-02" db="EMBL/GenBank/DDBJ databases">
        <title>Genome Sequencing of Rickettsiales.</title>
        <authorList>
            <person name="Daugherty S.C."/>
            <person name="Su Q."/>
            <person name="Abolude K."/>
            <person name="Beier-Sexton M."/>
            <person name="Carlyon J.A."/>
            <person name="Carter R."/>
            <person name="Day N.P."/>
            <person name="Dumler S.J."/>
            <person name="Dyachenko V."/>
            <person name="Godinez A."/>
            <person name="Kurtti T.J."/>
            <person name="Lichay M."/>
            <person name="Mullins K.E."/>
            <person name="Ott S."/>
            <person name="Pappas-Brown V."/>
            <person name="Paris D.H."/>
            <person name="Patel P."/>
            <person name="Richards A.L."/>
            <person name="Sadzewicz L."/>
            <person name="Sears K."/>
            <person name="Seidman D."/>
            <person name="Sengamalay N."/>
            <person name="Stenos J."/>
            <person name="Tallon L.J."/>
            <person name="Vincent G."/>
            <person name="Fraser C.M."/>
            <person name="Munderloh U."/>
            <person name="Dunning-Hotopp J.C."/>
        </authorList>
    </citation>
    <scope>NUCLEOTIDE SEQUENCE [LARGE SCALE GENOMIC DNA]</scope>
    <source>
        <strain evidence="11 12">RAC413</strain>
    </source>
</reference>
<dbReference type="FunFam" id="3.40.50.2020:FF:000007">
    <property type="entry name" value="Ribose-phosphate pyrophosphokinase"/>
    <property type="match status" value="1"/>
</dbReference>
<evidence type="ECO:0000256" key="5">
    <source>
        <dbReference type="ARBA" id="ARBA00022741"/>
    </source>
</evidence>
<protein>
    <recommendedName>
        <fullName evidence="1">ribose-phosphate diphosphokinase</fullName>
        <ecNumber evidence="1">2.7.6.1</ecNumber>
    </recommendedName>
</protein>
<evidence type="ECO:0000259" key="10">
    <source>
        <dbReference type="Pfam" id="PF13793"/>
    </source>
</evidence>
<dbReference type="GO" id="GO:0005524">
    <property type="term" value="F:ATP binding"/>
    <property type="evidence" value="ECO:0007669"/>
    <property type="project" value="UniProtKB-KW"/>
</dbReference>
<feature type="domain" description="Ribose-phosphate pyrophosphokinase N-terminal" evidence="10">
    <location>
        <begin position="3"/>
        <end position="107"/>
    </location>
</feature>
<dbReference type="CDD" id="cd06223">
    <property type="entry name" value="PRTases_typeI"/>
    <property type="match status" value="1"/>
</dbReference>
<keyword evidence="6 11" id="KW-0418">Kinase</keyword>
<dbReference type="GO" id="GO:0004749">
    <property type="term" value="F:ribose phosphate diphosphokinase activity"/>
    <property type="evidence" value="ECO:0007669"/>
    <property type="project" value="UniProtKB-EC"/>
</dbReference>
<keyword evidence="5" id="KW-0547">Nucleotide-binding</keyword>
<dbReference type="GO" id="GO:0006015">
    <property type="term" value="P:5-phosphoribose 1-diphosphate biosynthetic process"/>
    <property type="evidence" value="ECO:0007669"/>
    <property type="project" value="TreeGrafter"/>
</dbReference>